<dbReference type="InterPro" id="IPR013103">
    <property type="entry name" value="RVT_2"/>
</dbReference>
<proteinExistence type="predicted"/>
<protein>
    <recommendedName>
        <fullName evidence="1">Reverse transcriptase Ty1/copia-type domain-containing protein</fullName>
    </recommendedName>
</protein>
<dbReference type="Pfam" id="PF07727">
    <property type="entry name" value="RVT_2"/>
    <property type="match status" value="1"/>
</dbReference>
<evidence type="ECO:0000313" key="3">
    <source>
        <dbReference type="Proteomes" id="UP000288805"/>
    </source>
</evidence>
<evidence type="ECO:0000259" key="1">
    <source>
        <dbReference type="Pfam" id="PF07727"/>
    </source>
</evidence>
<feature type="domain" description="Reverse transcriptase Ty1/copia-type" evidence="1">
    <location>
        <begin position="101"/>
        <end position="183"/>
    </location>
</feature>
<dbReference type="EMBL" id="QGNW01000105">
    <property type="protein sequence ID" value="RVW96812.1"/>
    <property type="molecule type" value="Genomic_DNA"/>
</dbReference>
<sequence length="227" mass="26125">MDVTFVENQSFFPNTYIQGESLGEDKFLCYGLPNLSGLSESMPLSLMVSPIVLPPCHLVKNPHQKWIKEELMRLPCHCRFTLDRNSPNLIKCKLKSLNLSQQLDVKNGFLHDDLKEVYMQTPLHFNGDFKRNNVCKLKKPFSSLKQSPKAWFGRFAKAMNDMELQQSQGDHTLFVKCSHMGGNLVTWRSNKQFVAAQSSAKAKFKAMAHRICELLWIKIVLHDLRIK</sequence>
<reference evidence="2 3" key="1">
    <citation type="journal article" date="2018" name="PLoS Genet.">
        <title>Population sequencing reveals clonal diversity and ancestral inbreeding in the grapevine cultivar Chardonnay.</title>
        <authorList>
            <person name="Roach M.J."/>
            <person name="Johnson D.L."/>
            <person name="Bohlmann J."/>
            <person name="van Vuuren H.J."/>
            <person name="Jones S.J."/>
            <person name="Pretorius I.S."/>
            <person name="Schmidt S.A."/>
            <person name="Borneman A.R."/>
        </authorList>
    </citation>
    <scope>NUCLEOTIDE SEQUENCE [LARGE SCALE GENOMIC DNA]</scope>
    <source>
        <strain evidence="3">cv. Chardonnay</strain>
        <tissue evidence="2">Leaf</tissue>
    </source>
</reference>
<dbReference type="AlphaFoldDB" id="A0A438IJB7"/>
<name>A0A438IJB7_VITVI</name>
<accession>A0A438IJB7</accession>
<organism evidence="2 3">
    <name type="scientific">Vitis vinifera</name>
    <name type="common">Grape</name>
    <dbReference type="NCBI Taxonomy" id="29760"/>
    <lineage>
        <taxon>Eukaryota</taxon>
        <taxon>Viridiplantae</taxon>
        <taxon>Streptophyta</taxon>
        <taxon>Embryophyta</taxon>
        <taxon>Tracheophyta</taxon>
        <taxon>Spermatophyta</taxon>
        <taxon>Magnoliopsida</taxon>
        <taxon>eudicotyledons</taxon>
        <taxon>Gunneridae</taxon>
        <taxon>Pentapetalae</taxon>
        <taxon>rosids</taxon>
        <taxon>Vitales</taxon>
        <taxon>Vitaceae</taxon>
        <taxon>Viteae</taxon>
        <taxon>Vitis</taxon>
    </lineage>
</organism>
<gene>
    <name evidence="2" type="ORF">CK203_026088</name>
</gene>
<comment type="caution">
    <text evidence="2">The sequence shown here is derived from an EMBL/GenBank/DDBJ whole genome shotgun (WGS) entry which is preliminary data.</text>
</comment>
<dbReference type="Proteomes" id="UP000288805">
    <property type="component" value="Unassembled WGS sequence"/>
</dbReference>
<evidence type="ECO:0000313" key="2">
    <source>
        <dbReference type="EMBL" id="RVW96812.1"/>
    </source>
</evidence>